<feature type="compositionally biased region" description="Low complexity" evidence="12">
    <location>
        <begin position="188"/>
        <end position="200"/>
    </location>
</feature>
<dbReference type="InterPro" id="IPR047820">
    <property type="entry name" value="P5A-type_ATPase"/>
</dbReference>
<feature type="compositionally biased region" description="Acidic residues" evidence="12">
    <location>
        <begin position="46"/>
        <end position="55"/>
    </location>
</feature>
<dbReference type="SUPFAM" id="SSF81665">
    <property type="entry name" value="Calcium ATPase, transmembrane domain M"/>
    <property type="match status" value="1"/>
</dbReference>
<evidence type="ECO:0000313" key="17">
    <source>
        <dbReference type="Proteomes" id="UP001176517"/>
    </source>
</evidence>
<dbReference type="InterPro" id="IPR001757">
    <property type="entry name" value="P_typ_ATPase"/>
</dbReference>
<dbReference type="FunFam" id="3.40.50.1000:FF:000071">
    <property type="entry name" value="Cation-transporting ATPase"/>
    <property type="match status" value="1"/>
</dbReference>
<feature type="compositionally biased region" description="Basic and acidic residues" evidence="12">
    <location>
        <begin position="218"/>
        <end position="233"/>
    </location>
</feature>
<dbReference type="Gene3D" id="3.40.1110.10">
    <property type="entry name" value="Calcium-transporting ATPase, cytoplasmic domain N"/>
    <property type="match status" value="1"/>
</dbReference>
<dbReference type="GO" id="GO:0046872">
    <property type="term" value="F:metal ion binding"/>
    <property type="evidence" value="ECO:0007669"/>
    <property type="project" value="UniProtKB-KW"/>
</dbReference>
<dbReference type="PANTHER" id="PTHR45630">
    <property type="entry name" value="CATION-TRANSPORTING ATPASE-RELATED"/>
    <property type="match status" value="1"/>
</dbReference>
<feature type="compositionally biased region" description="Basic and acidic residues" evidence="12">
    <location>
        <begin position="1655"/>
        <end position="1666"/>
    </location>
</feature>
<evidence type="ECO:0000256" key="11">
    <source>
        <dbReference type="ARBA" id="ARBA00023136"/>
    </source>
</evidence>
<feature type="compositionally biased region" description="Low complexity" evidence="12">
    <location>
        <begin position="238"/>
        <end position="260"/>
    </location>
</feature>
<feature type="region of interest" description="Disordered" evidence="12">
    <location>
        <begin position="1"/>
        <end position="410"/>
    </location>
</feature>
<dbReference type="InterPro" id="IPR036412">
    <property type="entry name" value="HAD-like_sf"/>
</dbReference>
<keyword evidence="3 13" id="KW-0812">Transmembrane</keyword>
<feature type="domain" description="P5A-ATPase transmembrane helical hairpin" evidence="15">
    <location>
        <begin position="467"/>
        <end position="535"/>
    </location>
</feature>
<dbReference type="GO" id="GO:0016887">
    <property type="term" value="F:ATP hydrolysis activity"/>
    <property type="evidence" value="ECO:0007669"/>
    <property type="project" value="InterPro"/>
</dbReference>
<dbReference type="NCBIfam" id="TIGR01494">
    <property type="entry name" value="ATPase_P-type"/>
    <property type="match status" value="1"/>
</dbReference>
<keyword evidence="10 13" id="KW-1133">Transmembrane helix</keyword>
<feature type="compositionally biased region" description="Acidic residues" evidence="12">
    <location>
        <begin position="201"/>
        <end position="217"/>
    </location>
</feature>
<dbReference type="InterPro" id="IPR018303">
    <property type="entry name" value="ATPase_P-typ_P_site"/>
</dbReference>
<feature type="compositionally biased region" description="Basic and acidic residues" evidence="12">
    <location>
        <begin position="281"/>
        <end position="293"/>
    </location>
</feature>
<keyword evidence="4" id="KW-0479">Metal-binding</keyword>
<evidence type="ECO:0000256" key="4">
    <source>
        <dbReference type="ARBA" id="ARBA00022723"/>
    </source>
</evidence>
<dbReference type="SFLD" id="SFLDF00027">
    <property type="entry name" value="p-type_atpase"/>
    <property type="match status" value="1"/>
</dbReference>
<dbReference type="EMBL" id="JAPDMZ010000099">
    <property type="protein sequence ID" value="KAK0550098.1"/>
    <property type="molecule type" value="Genomic_DNA"/>
</dbReference>
<evidence type="ECO:0000256" key="3">
    <source>
        <dbReference type="ARBA" id="ARBA00022692"/>
    </source>
</evidence>
<dbReference type="InterPro" id="IPR057255">
    <property type="entry name" value="2TM_P5A-ATPase"/>
</dbReference>
<dbReference type="CDD" id="cd07543">
    <property type="entry name" value="P-type_ATPase_cation"/>
    <property type="match status" value="1"/>
</dbReference>
<dbReference type="InterPro" id="IPR023299">
    <property type="entry name" value="ATPase_P-typ_cyto_dom_N"/>
</dbReference>
<sequence length="1679" mass="184294">MSGGRSKPARSNEHSADGGLLQSPYRQVSSAGHGTPARASQAPIEDSGESEESEIDLSPISADRRASLAARYSASPSKFNGLGTSLDGPTSPVLGRNGNSAQLRAGGLVTEDEDVVGGTDGEDEEGPGAALNADSENTDDEDEDGPPVEESTSLAKSKALEARQKAADARKEQSLKRKRSAEAKASRKAASQKESTADSEAAQEADEEDASEEEAMDDTARAEEPPASKKGRLDPALFAEAFSKKSSAAPPSTKMLTRQGSSERQRQTRSSTAAKSKSLVKGRDGQPMKRLPDGRTVVRAIRTTLTPSTSSKAADEDSEPIEQPDVNLSRPNAKARAFTKKALGLRPSDVADSKKDNKKDKKDKDKPKKPVRTEDDPLGLEDPLFMNLDGKGKKGKTTKTPQTPTLEATSARTSRHLSFFSVITKQVTVIDRAIATGAEPATSAAMGKIIPVDSDEIAKLSLHRRIPTEFHLYAYPFLSLYPVWFYAYMLKYDDWVKSEEWTFVYTVLLVTSHALSFLVTRWSVTAKALITCTNSKSIEDAEVARIIPHAHKGDGELVPIKRSRIEGSGEIEISFTYQADKYIYCLPDPSAPVTGVTRSPLIKVPTFRRLPYPADSRPSLEVFQRSRGLDSDRAVTTTLGVYGPNTFDIPKPKFLDLFIEHAVAPFFVFQVFCVGLWMLDEYWYYSLFTLFMLIVFECTVVFQRLRTLNEFRTMSIKPFQIYAYRALKWVEISTTELLPGDIVSITRSKEDSATPCDLLLLSGSAIVNEAMLSGESTPLLKESVELREGRDLLDVNGSDRNNVVFGGTKVLQNSAPSDSHALKTPDGGAAGLVLRTGFGTTQGQLIRLMVFTNENRVTANNYESFFFIAFLLFFAIVASVYVWIKGNEMGRPKGKLLLDCVLIITSVVPPELPMELSMAVNASLMALSKYAIFCTEPFRIPFAGRVDICCFDKTGTITGEDLVVQGVAPAGAKGPENLKALPDTSKDTVLTLASAHALVLLEDGLVGDPMEKTTLNALDWKLSAGDQLSPANIREAKYKVQINIKRRFQFSSALKRMSTLSYVVDGGQRRMFAAVKGAPETLKPMYSSLPADYDETYKRFTRRGSRVLALGYKYLDGASSDVIVNSTREEVESGLQFAGFLVFHCPLKADAVESLKQLADASHRLVMITGDNPLTAVHVASEVEIVDRETLILDLREGAQSEQDLCWRNVEETTIIPVNPADPIDTTLFKKYDICMTGVALKQYESQPESWKHLVQNTWVYARVSPSQKEFILNSLKSLGYVTLMAGDGTNDVGALKAANIGIALLDGTPEDLQKIAQHQRNERQKKVYESQLSLTARFGQPPPPVPAALKELYPDLEKAREEVMSKLQVEKRNNPAARFDLASLTSQMEGLDDDGPPQIKLGDASVAAPFTSKLSLVGQVNQVLRQGRSTLVSMIQMHKILALNCLISAHSLSVLNFAGVKFGDYQYTIAGMMSSVCFLCISRAEVKPLSKERPPHRVLSLYMFSSVLLQSALHLASMIYITALVEKIEIPAEKVDIEAKFTPTLLNTAVYLLGLSQQVSTFAVNFIGRPWRESLFENKYMYYGLAGASGVAFASALDVFPELNEWLQIVPMEWDFRLRLVAVMFGDLAGCWLIETVAKILFRDGRPGSIITRGSERREARRKTEAAAAASQVEKAHP</sequence>
<feature type="compositionally biased region" description="Acidic residues" evidence="12">
    <location>
        <begin position="110"/>
        <end position="126"/>
    </location>
</feature>
<evidence type="ECO:0000259" key="14">
    <source>
        <dbReference type="Pfam" id="PF00122"/>
    </source>
</evidence>
<evidence type="ECO:0000256" key="1">
    <source>
        <dbReference type="ARBA" id="ARBA00004477"/>
    </source>
</evidence>
<feature type="compositionally biased region" description="Basic and acidic residues" evidence="12">
    <location>
        <begin position="349"/>
        <end position="375"/>
    </location>
</feature>
<keyword evidence="7" id="KW-0067">ATP-binding</keyword>
<dbReference type="GO" id="GO:0005789">
    <property type="term" value="C:endoplasmic reticulum membrane"/>
    <property type="evidence" value="ECO:0007669"/>
    <property type="project" value="UniProtKB-SubCell"/>
</dbReference>
<feature type="compositionally biased region" description="Basic and acidic residues" evidence="12">
    <location>
        <begin position="158"/>
        <end position="185"/>
    </location>
</feature>
<reference evidence="16" key="1">
    <citation type="journal article" date="2023" name="PhytoFront">
        <title>Draft Genome Resources of Seven Strains of Tilletia horrida, Causal Agent of Kernel Smut of Rice.</title>
        <authorList>
            <person name="Khanal S."/>
            <person name="Antony Babu S."/>
            <person name="Zhou X.G."/>
        </authorList>
    </citation>
    <scope>NUCLEOTIDE SEQUENCE</scope>
    <source>
        <strain evidence="16">TX6</strain>
    </source>
</reference>
<feature type="compositionally biased region" description="Polar residues" evidence="12">
    <location>
        <begin position="401"/>
        <end position="410"/>
    </location>
</feature>
<keyword evidence="11 13" id="KW-0472">Membrane</keyword>
<dbReference type="InterPro" id="IPR006544">
    <property type="entry name" value="P-type_TPase_V"/>
</dbReference>
<dbReference type="PROSITE" id="PS00154">
    <property type="entry name" value="ATPASE_E1_E2"/>
    <property type="match status" value="1"/>
</dbReference>
<dbReference type="GO" id="GO:0015662">
    <property type="term" value="F:P-type ion transporter activity"/>
    <property type="evidence" value="ECO:0007669"/>
    <property type="project" value="TreeGrafter"/>
</dbReference>
<comment type="subcellular location">
    <subcellularLocation>
        <location evidence="1">Endoplasmic reticulum membrane</location>
        <topology evidence="1">Multi-pass membrane protein</topology>
    </subcellularLocation>
</comment>
<evidence type="ECO:0000259" key="15">
    <source>
        <dbReference type="Pfam" id="PF23143"/>
    </source>
</evidence>
<proteinExistence type="inferred from homology"/>
<evidence type="ECO:0000313" key="16">
    <source>
        <dbReference type="EMBL" id="KAK0550098.1"/>
    </source>
</evidence>
<feature type="region of interest" description="Disordered" evidence="12">
    <location>
        <begin position="1655"/>
        <end position="1679"/>
    </location>
</feature>
<dbReference type="InterPro" id="IPR008250">
    <property type="entry name" value="ATPase_P-typ_transduc_dom_A_sf"/>
</dbReference>
<comment type="similarity">
    <text evidence="2">Belongs to the cation transport ATPase (P-type) (TC 3.A.3) family. Type V subfamily.</text>
</comment>
<dbReference type="GO" id="GO:0006874">
    <property type="term" value="P:intracellular calcium ion homeostasis"/>
    <property type="evidence" value="ECO:0007669"/>
    <property type="project" value="TreeGrafter"/>
</dbReference>
<evidence type="ECO:0000256" key="5">
    <source>
        <dbReference type="ARBA" id="ARBA00022741"/>
    </source>
</evidence>
<keyword evidence="17" id="KW-1185">Reference proteome</keyword>
<dbReference type="PANTHER" id="PTHR45630:SF7">
    <property type="entry name" value="ENDOPLASMIC RETICULUM TRANSMEMBRANE HELIX TRANSLOCASE"/>
    <property type="match status" value="1"/>
</dbReference>
<dbReference type="SUPFAM" id="SSF81653">
    <property type="entry name" value="Calcium ATPase, transduction domain A"/>
    <property type="match status" value="1"/>
</dbReference>
<dbReference type="Pfam" id="PF23143">
    <property type="entry name" value="2TM_P5A-ATPase"/>
    <property type="match status" value="1"/>
</dbReference>
<feature type="compositionally biased region" description="Polar residues" evidence="12">
    <location>
        <begin position="303"/>
        <end position="312"/>
    </location>
</feature>
<evidence type="ECO:0000256" key="6">
    <source>
        <dbReference type="ARBA" id="ARBA00022824"/>
    </source>
</evidence>
<dbReference type="InterPro" id="IPR023298">
    <property type="entry name" value="ATPase_P-typ_TM_dom_sf"/>
</dbReference>
<dbReference type="SUPFAM" id="SSF56784">
    <property type="entry name" value="HAD-like"/>
    <property type="match status" value="1"/>
</dbReference>
<dbReference type="Pfam" id="PF00122">
    <property type="entry name" value="E1-E2_ATPase"/>
    <property type="match status" value="1"/>
</dbReference>
<accession>A0AAN6JXL9</accession>
<feature type="transmembrane region" description="Helical" evidence="13">
    <location>
        <begin position="501"/>
        <end position="519"/>
    </location>
</feature>
<keyword evidence="9" id="KW-1278">Translocase</keyword>
<dbReference type="InterPro" id="IPR044492">
    <property type="entry name" value="P_typ_ATPase_HD_dom"/>
</dbReference>
<evidence type="ECO:0000256" key="2">
    <source>
        <dbReference type="ARBA" id="ARBA00006000"/>
    </source>
</evidence>
<dbReference type="InterPro" id="IPR023214">
    <property type="entry name" value="HAD_sf"/>
</dbReference>
<name>A0AAN6JXL9_9BASI</name>
<feature type="compositionally biased region" description="Low complexity" evidence="12">
    <location>
        <begin position="67"/>
        <end position="77"/>
    </location>
</feature>
<gene>
    <name evidence="16" type="primary">SPF1</name>
    <name evidence="16" type="ORF">OC846_003808</name>
</gene>
<feature type="transmembrane region" description="Helical" evidence="13">
    <location>
        <begin position="683"/>
        <end position="702"/>
    </location>
</feature>
<protein>
    <submittedName>
        <fullName evidence="16">Cation-transporting ATPase 1</fullName>
    </submittedName>
</protein>
<feature type="transmembrane region" description="Helical" evidence="13">
    <location>
        <begin position="657"/>
        <end position="677"/>
    </location>
</feature>
<comment type="caution">
    <text evidence="16">The sequence shown here is derived from an EMBL/GenBank/DDBJ whole genome shotgun (WGS) entry which is preliminary data.</text>
</comment>
<feature type="transmembrane region" description="Helical" evidence="13">
    <location>
        <begin position="470"/>
        <end position="489"/>
    </location>
</feature>
<dbReference type="SFLD" id="SFLDS00003">
    <property type="entry name" value="Haloacid_Dehalogenase"/>
    <property type="match status" value="1"/>
</dbReference>
<dbReference type="GO" id="GO:0019829">
    <property type="term" value="F:ATPase-coupled monoatomic cation transmembrane transporter activity"/>
    <property type="evidence" value="ECO:0007669"/>
    <property type="project" value="TreeGrafter"/>
</dbReference>
<evidence type="ECO:0000256" key="10">
    <source>
        <dbReference type="ARBA" id="ARBA00022989"/>
    </source>
</evidence>
<organism evidence="16 17">
    <name type="scientific">Tilletia horrida</name>
    <dbReference type="NCBI Taxonomy" id="155126"/>
    <lineage>
        <taxon>Eukaryota</taxon>
        <taxon>Fungi</taxon>
        <taxon>Dikarya</taxon>
        <taxon>Basidiomycota</taxon>
        <taxon>Ustilaginomycotina</taxon>
        <taxon>Exobasidiomycetes</taxon>
        <taxon>Tilletiales</taxon>
        <taxon>Tilletiaceae</taxon>
        <taxon>Tilletia</taxon>
    </lineage>
</organism>
<feature type="domain" description="P-type ATPase A" evidence="14">
    <location>
        <begin position="724"/>
        <end position="849"/>
    </location>
</feature>
<evidence type="ECO:0000256" key="9">
    <source>
        <dbReference type="ARBA" id="ARBA00022967"/>
    </source>
</evidence>
<dbReference type="SFLD" id="SFLDG00002">
    <property type="entry name" value="C1.7:_P-type_atpase_like"/>
    <property type="match status" value="1"/>
</dbReference>
<dbReference type="NCBIfam" id="TIGR01657">
    <property type="entry name" value="P-ATPase-V"/>
    <property type="match status" value="1"/>
</dbReference>
<keyword evidence="8" id="KW-0460">Magnesium</keyword>
<dbReference type="Pfam" id="PF13246">
    <property type="entry name" value="Cation_ATPase"/>
    <property type="match status" value="1"/>
</dbReference>
<dbReference type="InterPro" id="IPR059000">
    <property type="entry name" value="ATPase_P-type_domA"/>
</dbReference>
<evidence type="ECO:0000256" key="8">
    <source>
        <dbReference type="ARBA" id="ARBA00022842"/>
    </source>
</evidence>
<dbReference type="GO" id="GO:0005524">
    <property type="term" value="F:ATP binding"/>
    <property type="evidence" value="ECO:0007669"/>
    <property type="project" value="UniProtKB-KW"/>
</dbReference>
<feature type="compositionally biased region" description="Acidic residues" evidence="12">
    <location>
        <begin position="136"/>
        <end position="147"/>
    </location>
</feature>
<evidence type="ECO:0000256" key="7">
    <source>
        <dbReference type="ARBA" id="ARBA00022840"/>
    </source>
</evidence>
<keyword evidence="5" id="KW-0547">Nucleotide-binding</keyword>
<dbReference type="Gene3D" id="2.70.150.10">
    <property type="entry name" value="Calcium-transporting ATPase, cytoplasmic transduction domain A"/>
    <property type="match status" value="1"/>
</dbReference>
<evidence type="ECO:0000256" key="12">
    <source>
        <dbReference type="SAM" id="MobiDB-lite"/>
    </source>
</evidence>
<feature type="transmembrane region" description="Helical" evidence="13">
    <location>
        <begin position="865"/>
        <end position="884"/>
    </location>
</feature>
<evidence type="ECO:0000256" key="13">
    <source>
        <dbReference type="SAM" id="Phobius"/>
    </source>
</evidence>
<dbReference type="PRINTS" id="PR00119">
    <property type="entry name" value="CATATPASE"/>
</dbReference>
<dbReference type="Proteomes" id="UP001176517">
    <property type="component" value="Unassembled WGS sequence"/>
</dbReference>
<dbReference type="Gene3D" id="3.40.50.1000">
    <property type="entry name" value="HAD superfamily/HAD-like"/>
    <property type="match status" value="1"/>
</dbReference>
<keyword evidence="6" id="KW-0256">Endoplasmic reticulum</keyword>